<dbReference type="EMBL" id="JACXVP010000011">
    <property type="protein sequence ID" value="KAG5577792.1"/>
    <property type="molecule type" value="Genomic_DNA"/>
</dbReference>
<dbReference type="Proteomes" id="UP000824120">
    <property type="component" value="Chromosome 11"/>
</dbReference>
<evidence type="ECO:0000313" key="1">
    <source>
        <dbReference type="EMBL" id="KAG5577792.1"/>
    </source>
</evidence>
<dbReference type="AlphaFoldDB" id="A0A9J5WS40"/>
<sequence length="95" mass="10539">MKSSGRRAKTTSEPLSLIAALIDEQPSDQAVFVRQQQQHEDGVTSCLPLRSKWTAIAASAFSLFRPATATLREFKEDNGKSIKASTNNYEYEETS</sequence>
<reference evidence="1 2" key="1">
    <citation type="submission" date="2020-09" db="EMBL/GenBank/DDBJ databases">
        <title>De no assembly of potato wild relative species, Solanum commersonii.</title>
        <authorList>
            <person name="Cho K."/>
        </authorList>
    </citation>
    <scope>NUCLEOTIDE SEQUENCE [LARGE SCALE GENOMIC DNA]</scope>
    <source>
        <strain evidence="1">LZ3.2</strain>
        <tissue evidence="1">Leaf</tissue>
    </source>
</reference>
<gene>
    <name evidence="1" type="ORF">H5410_057926</name>
</gene>
<keyword evidence="2" id="KW-1185">Reference proteome</keyword>
<protein>
    <submittedName>
        <fullName evidence="1">Uncharacterized protein</fullName>
    </submittedName>
</protein>
<proteinExistence type="predicted"/>
<organism evidence="1 2">
    <name type="scientific">Solanum commersonii</name>
    <name type="common">Commerson's wild potato</name>
    <name type="synonym">Commerson's nightshade</name>
    <dbReference type="NCBI Taxonomy" id="4109"/>
    <lineage>
        <taxon>Eukaryota</taxon>
        <taxon>Viridiplantae</taxon>
        <taxon>Streptophyta</taxon>
        <taxon>Embryophyta</taxon>
        <taxon>Tracheophyta</taxon>
        <taxon>Spermatophyta</taxon>
        <taxon>Magnoliopsida</taxon>
        <taxon>eudicotyledons</taxon>
        <taxon>Gunneridae</taxon>
        <taxon>Pentapetalae</taxon>
        <taxon>asterids</taxon>
        <taxon>lamiids</taxon>
        <taxon>Solanales</taxon>
        <taxon>Solanaceae</taxon>
        <taxon>Solanoideae</taxon>
        <taxon>Solaneae</taxon>
        <taxon>Solanum</taxon>
    </lineage>
</organism>
<comment type="caution">
    <text evidence="1">The sequence shown here is derived from an EMBL/GenBank/DDBJ whole genome shotgun (WGS) entry which is preliminary data.</text>
</comment>
<accession>A0A9J5WS40</accession>
<evidence type="ECO:0000313" key="2">
    <source>
        <dbReference type="Proteomes" id="UP000824120"/>
    </source>
</evidence>
<name>A0A9J5WS40_SOLCO</name>